<reference evidence="6" key="1">
    <citation type="journal article" date="2019" name="Int. J. Syst. Evol. Microbiol.">
        <title>The Global Catalogue of Microorganisms (GCM) 10K type strain sequencing project: providing services to taxonomists for standard genome sequencing and annotation.</title>
        <authorList>
            <consortium name="The Broad Institute Genomics Platform"/>
            <consortium name="The Broad Institute Genome Sequencing Center for Infectious Disease"/>
            <person name="Wu L."/>
            <person name="Ma J."/>
        </authorList>
    </citation>
    <scope>NUCLEOTIDE SEQUENCE [LARGE SCALE GENOMIC DNA]</scope>
    <source>
        <strain evidence="6">JCM 17657</strain>
    </source>
</reference>
<feature type="region of interest" description="Disordered" evidence="3">
    <location>
        <begin position="57"/>
        <end position="99"/>
    </location>
</feature>
<dbReference type="SUPFAM" id="SSF49899">
    <property type="entry name" value="Concanavalin A-like lectins/glucanases"/>
    <property type="match status" value="2"/>
</dbReference>
<feature type="compositionally biased region" description="Polar residues" evidence="3">
    <location>
        <begin position="15"/>
        <end position="26"/>
    </location>
</feature>
<evidence type="ECO:0000259" key="4">
    <source>
        <dbReference type="SMART" id="SM00560"/>
    </source>
</evidence>
<accession>A0ABP9HHL9</accession>
<feature type="region of interest" description="Disordered" evidence="3">
    <location>
        <begin position="1"/>
        <end position="32"/>
    </location>
</feature>
<name>A0ABP9HHL9_9ACTN</name>
<dbReference type="PANTHER" id="PTHR46943">
    <property type="entry name" value="PENTRAXIN-RELATED PROTEIN PTX3"/>
    <property type="match status" value="1"/>
</dbReference>
<keyword evidence="1" id="KW-0732">Signal</keyword>
<dbReference type="Pfam" id="PF13385">
    <property type="entry name" value="Laminin_G_3"/>
    <property type="match status" value="2"/>
</dbReference>
<evidence type="ECO:0000313" key="5">
    <source>
        <dbReference type="EMBL" id="GAA4971199.1"/>
    </source>
</evidence>
<dbReference type="Gene3D" id="2.60.120.200">
    <property type="match status" value="2"/>
</dbReference>
<evidence type="ECO:0000256" key="1">
    <source>
        <dbReference type="ARBA" id="ARBA00022729"/>
    </source>
</evidence>
<gene>
    <name evidence="5" type="ORF">GCM10023257_04090</name>
</gene>
<evidence type="ECO:0000256" key="3">
    <source>
        <dbReference type="SAM" id="MobiDB-lite"/>
    </source>
</evidence>
<dbReference type="SMART" id="SM00560">
    <property type="entry name" value="LamGL"/>
    <property type="match status" value="2"/>
</dbReference>
<feature type="domain" description="LamG-like jellyroll fold" evidence="4">
    <location>
        <begin position="1071"/>
        <end position="1219"/>
    </location>
</feature>
<feature type="compositionally biased region" description="Polar residues" evidence="3">
    <location>
        <begin position="546"/>
        <end position="555"/>
    </location>
</feature>
<feature type="region of interest" description="Disordered" evidence="3">
    <location>
        <begin position="546"/>
        <end position="588"/>
    </location>
</feature>
<dbReference type="InterPro" id="IPR013320">
    <property type="entry name" value="ConA-like_dom_sf"/>
</dbReference>
<dbReference type="InterPro" id="IPR006558">
    <property type="entry name" value="LamG-like"/>
</dbReference>
<keyword evidence="6" id="KW-1185">Reference proteome</keyword>
<comment type="caution">
    <text evidence="5">The sequence shown here is derived from an EMBL/GenBank/DDBJ whole genome shotgun (WGS) entry which is preliminary data.</text>
</comment>
<feature type="domain" description="LamG-like jellyroll fold" evidence="4">
    <location>
        <begin position="846"/>
        <end position="989"/>
    </location>
</feature>
<sequence length="1233" mass="130233">MSTRPKRSAPRDTTNDTGRAESSQVTRRMKRATAGRTVLAAALTAVVLSVVLPGQQQHVPASGDSRVPVASDRPAVTEESAVQAAKSAGEPVEVTSQRSERREVFAQPDGSFVAREYAEPIHTVRDGRWVEVDETLVKRADGSWGPKAATVDLSFRAAEAGEPFVTLRRAGRELSLSWPYSDLQAPTVEGDAATFPEVLPGVDLTVRAEADGFGHLLVVKTPEAAANPQLKMIDLGLSTKGLNLAENAAGALVAEDAAVGGAVFEAGRPAMWDSSAQTELAAKGGGAAGVASSLDAAARSGEPVAEPRLEGPGGGGRTAPLGVEVGGDKLTLTPDMALLTGKETVFPVVIDPIQRTTSRTAWTGVMSGIPGEQDWKYSGSAGVGKCPTDYSPVSCNGVGVRRLLFTMPVSFYRGKQILGATFSARVEHIYSAKPTAEPIQLYRIGGKNYSITSSSDWNSTKDDWSDYLQTVDKAISPTSCTSQANLHFEGGASGELTSEVKTAAAEGWSSMTLGLRAGDESQFAGWKRICGNAYLSVSYNNLPRQMSTKTMSSDPGGSCKWGSSRPYAEKPPKLSAVASDPDHGDGRTDKVKVQFKVAWTAPGASSETSYTYDTSYMAPASNTRFTHQVRESIPQNVVIYWSTRAYDGDGWGPWSTDGDPQRCEFIYDKTKPGKPNVISAQYPADTVWHDGVGTAGTFTFSPNPNDSVPDTDVVKYRYGFNSDASPATTIVASKAGGPASVTFTPTRAGRNWVDVVAVDKAENPSTLARYEFLVTEGRPAVAQWNLADEVGDSDAHDESGTFSAGTGPGVTFGVEGPGGKADAAARLDGTSGAYLDAGETVIDTSQSFSVSAWVRPTALDKDMTVVSQDGTGEPGFTLGYDAAAGTWAFSLPSTDVQALGKWKAVATGVTPVKDQWMLLTGVYDAYASGGPQARIYINKDSKGTAQRRSVWRSYGPLQIGRATAKSGYRDHFTGDLAEVRVFDRVLPASQVAELMTVKPQRNGYWQLDSATGTASAETGGGQALNLVGDASIYRPADPLFDTAALVGDGHLVLDGAGDYASTSSATVYGNSSFTISARAQLTSLNPEKTQTVFSIPGYTTNRLAVRYRPAADASTPAMWELVVPETDSSTATVQTYVDDQELPSGEGSGQHLAVVYDAFANEIRLYVEGQLASTAHGANDTLWATSSGLQVGRSVFNSSQNFAGAIDEVRVYNGALDPAAVRKAAQLTALPDM</sequence>
<dbReference type="PANTHER" id="PTHR46943:SF1">
    <property type="entry name" value="PENTRAXIN-RELATED PROTEIN PTX3"/>
    <property type="match status" value="1"/>
</dbReference>
<proteinExistence type="predicted"/>
<protein>
    <submittedName>
        <fullName evidence="5">LamG domain-containing protein</fullName>
    </submittedName>
</protein>
<evidence type="ECO:0000313" key="6">
    <source>
        <dbReference type="Proteomes" id="UP001500610"/>
    </source>
</evidence>
<keyword evidence="2" id="KW-1015">Disulfide bond</keyword>
<organism evidence="5 6">
    <name type="scientific">Streptomyces hyderabadensis</name>
    <dbReference type="NCBI Taxonomy" id="598549"/>
    <lineage>
        <taxon>Bacteria</taxon>
        <taxon>Bacillati</taxon>
        <taxon>Actinomycetota</taxon>
        <taxon>Actinomycetes</taxon>
        <taxon>Kitasatosporales</taxon>
        <taxon>Streptomycetaceae</taxon>
        <taxon>Streptomyces</taxon>
    </lineage>
</organism>
<dbReference type="Proteomes" id="UP001500610">
    <property type="component" value="Unassembled WGS sequence"/>
</dbReference>
<dbReference type="InterPro" id="IPR042837">
    <property type="entry name" value="PTX3"/>
</dbReference>
<evidence type="ECO:0000256" key="2">
    <source>
        <dbReference type="ARBA" id="ARBA00023157"/>
    </source>
</evidence>
<dbReference type="EMBL" id="BAABIV010000002">
    <property type="protein sequence ID" value="GAA4971199.1"/>
    <property type="molecule type" value="Genomic_DNA"/>
</dbReference>
<feature type="region of interest" description="Disordered" evidence="3">
    <location>
        <begin position="297"/>
        <end position="320"/>
    </location>
</feature>